<keyword evidence="5" id="KW-1185">Reference proteome</keyword>
<dbReference type="RefSeq" id="WP_117894866.1">
    <property type="nucleotide sequence ID" value="NZ_CABJCV010000009.1"/>
</dbReference>
<dbReference type="GO" id="GO:0003700">
    <property type="term" value="F:DNA-binding transcription factor activity"/>
    <property type="evidence" value="ECO:0007669"/>
    <property type="project" value="TreeGrafter"/>
</dbReference>
<dbReference type="GO" id="GO:0000976">
    <property type="term" value="F:transcription cis-regulatory region binding"/>
    <property type="evidence" value="ECO:0007669"/>
    <property type="project" value="TreeGrafter"/>
</dbReference>
<dbReference type="AlphaFoldDB" id="A0A412G0W4"/>
<protein>
    <submittedName>
        <fullName evidence="4">TetR/AcrR family transcriptional regulator</fullName>
    </submittedName>
</protein>
<dbReference type="InterPro" id="IPR001647">
    <property type="entry name" value="HTH_TetR"/>
</dbReference>
<dbReference type="PROSITE" id="PS50977">
    <property type="entry name" value="HTH_TETR_2"/>
    <property type="match status" value="1"/>
</dbReference>
<reference evidence="4 5" key="1">
    <citation type="submission" date="2018-08" db="EMBL/GenBank/DDBJ databases">
        <title>A genome reference for cultivated species of the human gut microbiota.</title>
        <authorList>
            <person name="Zou Y."/>
            <person name="Xue W."/>
            <person name="Luo G."/>
        </authorList>
    </citation>
    <scope>NUCLEOTIDE SEQUENCE [LARGE SCALE GENOMIC DNA]</scope>
    <source>
        <strain evidence="4 5">AF24-29</strain>
    </source>
</reference>
<gene>
    <name evidence="4" type="ORF">DWY25_08435</name>
</gene>
<dbReference type="SUPFAM" id="SSF46689">
    <property type="entry name" value="Homeodomain-like"/>
    <property type="match status" value="1"/>
</dbReference>
<name>A0A412G0W4_9FIRM</name>
<evidence type="ECO:0000256" key="2">
    <source>
        <dbReference type="PROSITE-ProRule" id="PRU00335"/>
    </source>
</evidence>
<dbReference type="InterPro" id="IPR009057">
    <property type="entry name" value="Homeodomain-like_sf"/>
</dbReference>
<dbReference type="GeneID" id="83015430"/>
<dbReference type="PANTHER" id="PTHR30055:SF226">
    <property type="entry name" value="HTH-TYPE TRANSCRIPTIONAL REGULATOR PKSA"/>
    <property type="match status" value="1"/>
</dbReference>
<evidence type="ECO:0000259" key="3">
    <source>
        <dbReference type="PROSITE" id="PS50977"/>
    </source>
</evidence>
<sequence length="193" mass="22705">MRVSKAPEERKQEILRTAMRLFTQQGYENTSMRDIAREMNVVQGLCYRYFDSKQKLFEEAMDTYAEECCASFIRVLHDPGLSLEEKLDWMFESIKQEGLALRYEEFFHKPENEDFHRQLAMRLCEKLKPHLIQELNRYAQARGKTLKFPSVTVDLITYGQIAPLSRSVKPSDAELDELKRLVYALIEQSLTPE</sequence>
<dbReference type="InterPro" id="IPR050109">
    <property type="entry name" value="HTH-type_TetR-like_transc_reg"/>
</dbReference>
<feature type="domain" description="HTH tetR-type" evidence="3">
    <location>
        <begin position="8"/>
        <end position="68"/>
    </location>
</feature>
<dbReference type="Gene3D" id="1.10.357.10">
    <property type="entry name" value="Tetracycline Repressor, domain 2"/>
    <property type="match status" value="1"/>
</dbReference>
<dbReference type="Proteomes" id="UP000284178">
    <property type="component" value="Unassembled WGS sequence"/>
</dbReference>
<feature type="DNA-binding region" description="H-T-H motif" evidence="2">
    <location>
        <begin position="31"/>
        <end position="50"/>
    </location>
</feature>
<organism evidence="4 5">
    <name type="scientific">Holdemania filiformis</name>
    <dbReference type="NCBI Taxonomy" id="61171"/>
    <lineage>
        <taxon>Bacteria</taxon>
        <taxon>Bacillati</taxon>
        <taxon>Bacillota</taxon>
        <taxon>Erysipelotrichia</taxon>
        <taxon>Erysipelotrichales</taxon>
        <taxon>Erysipelotrichaceae</taxon>
        <taxon>Holdemania</taxon>
    </lineage>
</organism>
<dbReference type="EMBL" id="QRUP01000009">
    <property type="protein sequence ID" value="RGR74097.1"/>
    <property type="molecule type" value="Genomic_DNA"/>
</dbReference>
<evidence type="ECO:0000313" key="4">
    <source>
        <dbReference type="EMBL" id="RGR74097.1"/>
    </source>
</evidence>
<evidence type="ECO:0000256" key="1">
    <source>
        <dbReference type="ARBA" id="ARBA00023125"/>
    </source>
</evidence>
<comment type="caution">
    <text evidence="4">The sequence shown here is derived from an EMBL/GenBank/DDBJ whole genome shotgun (WGS) entry which is preliminary data.</text>
</comment>
<dbReference type="PRINTS" id="PR00455">
    <property type="entry name" value="HTHTETR"/>
</dbReference>
<evidence type="ECO:0000313" key="5">
    <source>
        <dbReference type="Proteomes" id="UP000284178"/>
    </source>
</evidence>
<accession>A0A412G0W4</accession>
<dbReference type="PANTHER" id="PTHR30055">
    <property type="entry name" value="HTH-TYPE TRANSCRIPTIONAL REGULATOR RUTR"/>
    <property type="match status" value="1"/>
</dbReference>
<dbReference type="Pfam" id="PF00440">
    <property type="entry name" value="TetR_N"/>
    <property type="match status" value="1"/>
</dbReference>
<keyword evidence="1 2" id="KW-0238">DNA-binding</keyword>
<proteinExistence type="predicted"/>